<dbReference type="GO" id="GO:0016020">
    <property type="term" value="C:membrane"/>
    <property type="evidence" value="ECO:0007669"/>
    <property type="project" value="UniProtKB-SubCell"/>
</dbReference>
<feature type="transmembrane region" description="Helical" evidence="6">
    <location>
        <begin position="373"/>
        <end position="391"/>
    </location>
</feature>
<sequence>MTCIYRKLKCAFSGEPCFVCCLKNLKESTTTRLSYSVILIVVVVLSTASHEGGLMGMLHSKVTVFGQFSLRYFQYKSELSSLCSLLHAGENCTRFSGYIGIYRLCLPLFLFHTVMALLTVGVSSSQTLRGRIHNGFWAWKVLMLLGLYICAYLFPTLEELVFVWMILGIIGGLIFIYVQHITLIDFAYELNGIWHAKSRKCMWYTFLIYLCTIVLYLATVAAYTLFIISYGLPKQCSLNLTMTGINGGLTGLFAICSIFSNTLQKKQLWLPGAVTSAFVAFLTWSALNSQPAILTSDVPWQKRLGFSVDKQQNLTVHPLLVVADHLNRLLSDQVSTESPSAAKSITSPVSTIMLNQCLPGGIGSVASHVGKDIFTFLGLVLVIGWSLYSSVDKQQNLTVHPLLVVADHLNRLLSDQVSTESPSAAKSITSPVSTIMLNQCLPGGIGSVASHVGKDIFTFLGLVLVIGWSLYS</sequence>
<dbReference type="InterPro" id="IPR005016">
    <property type="entry name" value="TDE1/TMS"/>
</dbReference>
<comment type="similarity">
    <text evidence="2">Belongs to the TDE1 family.</text>
</comment>
<keyword evidence="3 6" id="KW-0812">Transmembrane</keyword>
<accession>A0A074ZB24</accession>
<dbReference type="KEGG" id="ovi:T265_14417"/>
<gene>
    <name evidence="7" type="ORF">T265_14417</name>
</gene>
<evidence type="ECO:0000256" key="3">
    <source>
        <dbReference type="ARBA" id="ARBA00022692"/>
    </source>
</evidence>
<dbReference type="GeneID" id="20328583"/>
<dbReference type="AlphaFoldDB" id="A0A074ZB24"/>
<keyword evidence="8" id="KW-1185">Reference proteome</keyword>
<reference evidence="7 8" key="1">
    <citation type="submission" date="2013-11" db="EMBL/GenBank/DDBJ databases">
        <title>Opisthorchis viverrini - life in the bile duct.</title>
        <authorList>
            <person name="Young N.D."/>
            <person name="Nagarajan N."/>
            <person name="Lin S.J."/>
            <person name="Korhonen P.K."/>
            <person name="Jex A.R."/>
            <person name="Hall R.S."/>
            <person name="Safavi-Hemami H."/>
            <person name="Kaewkong W."/>
            <person name="Bertrand D."/>
            <person name="Gao S."/>
            <person name="Seet Q."/>
            <person name="Wongkham S."/>
            <person name="Teh B.T."/>
            <person name="Wongkham C."/>
            <person name="Intapan P.M."/>
            <person name="Maleewong W."/>
            <person name="Yang X."/>
            <person name="Hu M."/>
            <person name="Wang Z."/>
            <person name="Hofmann A."/>
            <person name="Sternberg P.W."/>
            <person name="Tan P."/>
            <person name="Wang J."/>
            <person name="Gasser R.B."/>
        </authorList>
    </citation>
    <scope>NUCLEOTIDE SEQUENCE [LARGE SCALE GENOMIC DNA]</scope>
</reference>
<dbReference type="Proteomes" id="UP000054324">
    <property type="component" value="Unassembled WGS sequence"/>
</dbReference>
<dbReference type="PANTHER" id="PTHR10383">
    <property type="entry name" value="SERINE INCORPORATOR"/>
    <property type="match status" value="1"/>
</dbReference>
<name>A0A074ZB24_OPIVI</name>
<dbReference type="RefSeq" id="XP_009171782.1">
    <property type="nucleotide sequence ID" value="XM_009173518.1"/>
</dbReference>
<feature type="transmembrane region" description="Helical" evidence="6">
    <location>
        <begin position="160"/>
        <end position="178"/>
    </location>
</feature>
<evidence type="ECO:0000256" key="5">
    <source>
        <dbReference type="ARBA" id="ARBA00023136"/>
    </source>
</evidence>
<feature type="transmembrane region" description="Helical" evidence="6">
    <location>
        <begin position="101"/>
        <end position="124"/>
    </location>
</feature>
<dbReference type="CTD" id="20328583"/>
<dbReference type="EMBL" id="KL596808">
    <property type="protein sequence ID" value="KER24501.1"/>
    <property type="molecule type" value="Genomic_DNA"/>
</dbReference>
<dbReference type="Pfam" id="PF03348">
    <property type="entry name" value="Serinc"/>
    <property type="match status" value="1"/>
</dbReference>
<comment type="subcellular location">
    <subcellularLocation>
        <location evidence="1">Membrane</location>
        <topology evidence="1">Multi-pass membrane protein</topology>
    </subcellularLocation>
</comment>
<feature type="transmembrane region" description="Helical" evidence="6">
    <location>
        <begin position="33"/>
        <end position="50"/>
    </location>
</feature>
<protein>
    <recommendedName>
        <fullName evidence="9">TMS membrane protein/tumor differentially expressed protein</fullName>
    </recommendedName>
</protein>
<organism evidence="7 8">
    <name type="scientific">Opisthorchis viverrini</name>
    <name type="common">Southeast Asian liver fluke</name>
    <dbReference type="NCBI Taxonomy" id="6198"/>
    <lineage>
        <taxon>Eukaryota</taxon>
        <taxon>Metazoa</taxon>
        <taxon>Spiralia</taxon>
        <taxon>Lophotrochozoa</taxon>
        <taxon>Platyhelminthes</taxon>
        <taxon>Trematoda</taxon>
        <taxon>Digenea</taxon>
        <taxon>Opisthorchiida</taxon>
        <taxon>Opisthorchiata</taxon>
        <taxon>Opisthorchiidae</taxon>
        <taxon>Opisthorchis</taxon>
    </lineage>
</organism>
<dbReference type="OrthoDB" id="5963193at2759"/>
<evidence type="ECO:0008006" key="9">
    <source>
        <dbReference type="Google" id="ProtNLM"/>
    </source>
</evidence>
<keyword evidence="5 6" id="KW-0472">Membrane</keyword>
<evidence type="ECO:0000256" key="2">
    <source>
        <dbReference type="ARBA" id="ARBA00006665"/>
    </source>
</evidence>
<feature type="transmembrane region" description="Helical" evidence="6">
    <location>
        <begin position="268"/>
        <end position="287"/>
    </location>
</feature>
<proteinExistence type="inferred from homology"/>
<feature type="transmembrane region" description="Helical" evidence="6">
    <location>
        <begin position="206"/>
        <end position="232"/>
    </location>
</feature>
<evidence type="ECO:0000313" key="7">
    <source>
        <dbReference type="EMBL" id="KER24501.1"/>
    </source>
</evidence>
<feature type="transmembrane region" description="Helical" evidence="6">
    <location>
        <begin position="136"/>
        <end position="154"/>
    </location>
</feature>
<feature type="transmembrane region" description="Helical" evidence="6">
    <location>
        <begin position="238"/>
        <end position="256"/>
    </location>
</feature>
<evidence type="ECO:0000256" key="4">
    <source>
        <dbReference type="ARBA" id="ARBA00022989"/>
    </source>
</evidence>
<evidence type="ECO:0000256" key="6">
    <source>
        <dbReference type="SAM" id="Phobius"/>
    </source>
</evidence>
<feature type="non-terminal residue" evidence="7">
    <location>
        <position position="472"/>
    </location>
</feature>
<keyword evidence="4 6" id="KW-1133">Transmembrane helix</keyword>
<dbReference type="PANTHER" id="PTHR10383:SF9">
    <property type="entry name" value="SERINE INCORPORATOR, ISOFORM F"/>
    <property type="match status" value="1"/>
</dbReference>
<evidence type="ECO:0000313" key="8">
    <source>
        <dbReference type="Proteomes" id="UP000054324"/>
    </source>
</evidence>
<evidence type="ECO:0000256" key="1">
    <source>
        <dbReference type="ARBA" id="ARBA00004141"/>
    </source>
</evidence>